<accession>A0ABQ6GFC4</accession>
<protein>
    <submittedName>
        <fullName evidence="4">Choline-sulfatase</fullName>
    </submittedName>
</protein>
<name>A0ABQ6GFC4_9BACL</name>
<reference evidence="4 5" key="1">
    <citation type="submission" date="2023-03" db="EMBL/GenBank/DDBJ databases">
        <title>Draft genome sequence of the bacteria which degrade cell wall of Tricholomamatutake.</title>
        <authorList>
            <person name="Konishi Y."/>
            <person name="Fukuta Y."/>
            <person name="Shirasaka N."/>
        </authorList>
    </citation>
    <scope>NUCLEOTIDE SEQUENCE [LARGE SCALE GENOMIC DNA]</scope>
    <source>
        <strain evidence="5">mu1</strain>
    </source>
</reference>
<feature type="domain" description="Sulfatase N-terminal" evidence="3">
    <location>
        <begin position="6"/>
        <end position="383"/>
    </location>
</feature>
<organism evidence="4 5">
    <name type="scientific">Paenibacillus glycanilyticus</name>
    <dbReference type="NCBI Taxonomy" id="126569"/>
    <lineage>
        <taxon>Bacteria</taxon>
        <taxon>Bacillati</taxon>
        <taxon>Bacillota</taxon>
        <taxon>Bacilli</taxon>
        <taxon>Bacillales</taxon>
        <taxon>Paenibacillaceae</taxon>
        <taxon>Paenibacillus</taxon>
    </lineage>
</organism>
<dbReference type="PANTHER" id="PTHR45953:SF1">
    <property type="entry name" value="IDURONATE 2-SULFATASE"/>
    <property type="match status" value="1"/>
</dbReference>
<dbReference type="Gene3D" id="3.40.720.10">
    <property type="entry name" value="Alkaline Phosphatase, subunit A"/>
    <property type="match status" value="1"/>
</dbReference>
<dbReference type="Pfam" id="PF00884">
    <property type="entry name" value="Sulfatase"/>
    <property type="match status" value="1"/>
</dbReference>
<keyword evidence="2" id="KW-0378">Hydrolase</keyword>
<evidence type="ECO:0000256" key="1">
    <source>
        <dbReference type="ARBA" id="ARBA00022723"/>
    </source>
</evidence>
<dbReference type="PANTHER" id="PTHR45953">
    <property type="entry name" value="IDURONATE 2-SULFATASE"/>
    <property type="match status" value="1"/>
</dbReference>
<dbReference type="RefSeq" id="WP_284238496.1">
    <property type="nucleotide sequence ID" value="NZ_BSSQ01000008.1"/>
</dbReference>
<comment type="caution">
    <text evidence="4">The sequence shown here is derived from an EMBL/GenBank/DDBJ whole genome shotgun (WGS) entry which is preliminary data.</text>
</comment>
<sequence length="476" mass="53872">MTTSSPHVIFITMDELRKDALSCYGNKAIETPHLDKLASESIRFDKAYAVSPWCLPSRSAILTGQYPHQSGAYSNFRKCELSADIPNLFGTFREGGYRTAVFGKCHFSPVPYSQTRPEVTLAYEAFRDYYLKLGIDHLDLQDDKQVSVWFYDDYAKELDAAGYLEAYRQEVWNEKANGKVFKFPGPPEWHPDSWVGRKAVQYIESYAEDQPMFAWVSFSGPHFPFDAPEPYLERVDMSKDTPRKWKADEFDDKRRIHHGSYHGPGGIEGSGAAADQACKNHSETYWQNLRRSYYANISQIDDAIGMILESVYRKFGDNALIIVTADHGEMLGNHGLWGKNNCAYEDVLNVPLLVQYPGERQGSATDAKVMLTDIMATCIKTAGLMEKKTVGRDFRESIHAGGYPYVFAEGEGFACVSDGRHKYVHVQKNGQQTCEMFDLAHDPYEYANIVDDPAYSAILSDLRGQLLNLYMNKVLA</sequence>
<keyword evidence="1" id="KW-0479">Metal-binding</keyword>
<evidence type="ECO:0000259" key="3">
    <source>
        <dbReference type="Pfam" id="PF00884"/>
    </source>
</evidence>
<proteinExistence type="predicted"/>
<keyword evidence="5" id="KW-1185">Reference proteome</keyword>
<evidence type="ECO:0000256" key="2">
    <source>
        <dbReference type="ARBA" id="ARBA00022801"/>
    </source>
</evidence>
<dbReference type="SUPFAM" id="SSF53649">
    <property type="entry name" value="Alkaline phosphatase-like"/>
    <property type="match status" value="1"/>
</dbReference>
<gene>
    <name evidence="4" type="ORF">MU1_20920</name>
</gene>
<dbReference type="InterPro" id="IPR000917">
    <property type="entry name" value="Sulfatase_N"/>
</dbReference>
<evidence type="ECO:0000313" key="4">
    <source>
        <dbReference type="EMBL" id="GLX67747.1"/>
    </source>
</evidence>
<dbReference type="InterPro" id="IPR017850">
    <property type="entry name" value="Alkaline_phosphatase_core_sf"/>
</dbReference>
<dbReference type="Proteomes" id="UP001157114">
    <property type="component" value="Unassembled WGS sequence"/>
</dbReference>
<evidence type="ECO:0000313" key="5">
    <source>
        <dbReference type="Proteomes" id="UP001157114"/>
    </source>
</evidence>
<dbReference type="EMBL" id="BSSQ01000008">
    <property type="protein sequence ID" value="GLX67747.1"/>
    <property type="molecule type" value="Genomic_DNA"/>
</dbReference>